<proteinExistence type="predicted"/>
<protein>
    <submittedName>
        <fullName evidence="2">Uncharacterized protein</fullName>
    </submittedName>
</protein>
<dbReference type="EnsemblPlants" id="HORVU.MOREX.r3.6HG0632790.1">
    <property type="protein sequence ID" value="HORVU.MOREX.r3.6HG0632790.1.CDS1"/>
    <property type="gene ID" value="HORVU.MOREX.r3.6HG0632790"/>
</dbReference>
<sequence>MKENGENLHWSAWHGKASSVSIPSSTFTSLAYTPRPYPPFLINHQSRSDDRRRKLQGLREGPTGQTHRPIVRRFFPAFIKRPKQASPNRRAPFFFSKSFSPCTPAPPPSPFLLVVEGRRCRLAVIDCSRLAK</sequence>
<feature type="region of interest" description="Disordered" evidence="1">
    <location>
        <begin position="37"/>
        <end position="66"/>
    </location>
</feature>
<dbReference type="Proteomes" id="UP000011116">
    <property type="component" value="Chromosome 6H"/>
</dbReference>
<reference evidence="2" key="2">
    <citation type="submission" date="2020-10" db="EMBL/GenBank/DDBJ databases">
        <authorList>
            <person name="Scholz U."/>
            <person name="Mascher M."/>
            <person name="Fiebig A."/>
        </authorList>
    </citation>
    <scope>NUCLEOTIDE SEQUENCE [LARGE SCALE GENOMIC DNA]</scope>
    <source>
        <strain evidence="2">cv. Morex</strain>
    </source>
</reference>
<reference evidence="2" key="3">
    <citation type="submission" date="2022-01" db="UniProtKB">
        <authorList>
            <consortium name="EnsemblPlants"/>
        </authorList>
    </citation>
    <scope>IDENTIFICATION</scope>
    <source>
        <strain evidence="2">subsp. vulgare</strain>
    </source>
</reference>
<dbReference type="Gramene" id="HORVU.MOREX.r2.6HG0525500.1">
    <property type="protein sequence ID" value="HORVU.MOREX.r2.6HG0525500.1.CDS.1"/>
    <property type="gene ID" value="HORVU.MOREX.r2.6HG0525500"/>
</dbReference>
<accession>A0A8I7BHW0</accession>
<name>A0A8I7BHW0_HORVV</name>
<keyword evidence="3" id="KW-1185">Reference proteome</keyword>
<dbReference type="Gramene" id="HORVU.MOREX.r3.6HG0632790.1">
    <property type="protein sequence ID" value="HORVU.MOREX.r3.6HG0632790.1.CDS1"/>
    <property type="gene ID" value="HORVU.MOREX.r3.6HG0632790"/>
</dbReference>
<reference evidence="3" key="1">
    <citation type="journal article" date="2012" name="Nature">
        <title>A physical, genetic and functional sequence assembly of the barley genome.</title>
        <authorList>
            <consortium name="The International Barley Genome Sequencing Consortium"/>
            <person name="Mayer K.F."/>
            <person name="Waugh R."/>
            <person name="Brown J.W."/>
            <person name="Schulman A."/>
            <person name="Langridge P."/>
            <person name="Platzer M."/>
            <person name="Fincher G.B."/>
            <person name="Muehlbauer G.J."/>
            <person name="Sato K."/>
            <person name="Close T.J."/>
            <person name="Wise R.P."/>
            <person name="Stein N."/>
        </authorList>
    </citation>
    <scope>NUCLEOTIDE SEQUENCE [LARGE SCALE GENOMIC DNA]</scope>
    <source>
        <strain evidence="3">cv. Morex</strain>
    </source>
</reference>
<organism evidence="2 3">
    <name type="scientific">Hordeum vulgare subsp. vulgare</name>
    <name type="common">Domesticated barley</name>
    <dbReference type="NCBI Taxonomy" id="112509"/>
    <lineage>
        <taxon>Eukaryota</taxon>
        <taxon>Viridiplantae</taxon>
        <taxon>Streptophyta</taxon>
        <taxon>Embryophyta</taxon>
        <taxon>Tracheophyta</taxon>
        <taxon>Spermatophyta</taxon>
        <taxon>Magnoliopsida</taxon>
        <taxon>Liliopsida</taxon>
        <taxon>Poales</taxon>
        <taxon>Poaceae</taxon>
        <taxon>BOP clade</taxon>
        <taxon>Pooideae</taxon>
        <taxon>Triticodae</taxon>
        <taxon>Triticeae</taxon>
        <taxon>Hordeinae</taxon>
        <taxon>Hordeum</taxon>
    </lineage>
</organism>
<evidence type="ECO:0000256" key="1">
    <source>
        <dbReference type="SAM" id="MobiDB-lite"/>
    </source>
</evidence>
<evidence type="ECO:0000313" key="3">
    <source>
        <dbReference type="Proteomes" id="UP000011116"/>
    </source>
</evidence>
<dbReference type="AlphaFoldDB" id="A0A8I7BHW0"/>
<evidence type="ECO:0000313" key="2">
    <source>
        <dbReference type="EnsemblPlants" id="HORVU.MOREX.r3.6HG0632790.1.CDS1"/>
    </source>
</evidence>